<comment type="caution">
    <text evidence="1">The sequence shown here is derived from an EMBL/GenBank/DDBJ whole genome shotgun (WGS) entry which is preliminary data.</text>
</comment>
<dbReference type="Gene3D" id="1.10.1330.10">
    <property type="entry name" value="Dockerin domain"/>
    <property type="match status" value="1"/>
</dbReference>
<dbReference type="AlphaFoldDB" id="A0A0F9P810"/>
<accession>A0A0F9P810</accession>
<name>A0A0F9P810_9ZZZZ</name>
<dbReference type="InterPro" id="IPR029062">
    <property type="entry name" value="Class_I_gatase-like"/>
</dbReference>
<reference evidence="1" key="1">
    <citation type="journal article" date="2015" name="Nature">
        <title>Complex archaea that bridge the gap between prokaryotes and eukaryotes.</title>
        <authorList>
            <person name="Spang A."/>
            <person name="Saw J.H."/>
            <person name="Jorgensen S.L."/>
            <person name="Zaremba-Niedzwiedzka K."/>
            <person name="Martijn J."/>
            <person name="Lind A.E."/>
            <person name="van Eijk R."/>
            <person name="Schleper C."/>
            <person name="Guy L."/>
            <person name="Ettema T.J."/>
        </authorList>
    </citation>
    <scope>NUCLEOTIDE SEQUENCE</scope>
</reference>
<gene>
    <name evidence="1" type="ORF">LCGC14_1170970</name>
</gene>
<evidence type="ECO:0008006" key="2">
    <source>
        <dbReference type="Google" id="ProtNLM"/>
    </source>
</evidence>
<dbReference type="InterPro" id="IPR036439">
    <property type="entry name" value="Dockerin_dom_sf"/>
</dbReference>
<sequence>MRTRIMVSITAACLLGAPPAWGQPRVVIAAAANTNPANCRFTDIQAKLMATGRFSAVDIINTSSRGRTPSLAELQVYDAVLTWSNVVYGNPTAMGEVLADYVDAGGGVVLAVFANAPSGLRLGGRWISGGYEVIIGGSGQTQGTRQFLGTVVVPSHPIMNGVTTFDGGSSSFRPTATVLEPGSTEIAQWDDGRTLVAVGRNPKRADLGFYPPSSVCATGLWDSRTDGYKLLANALVFVAGCPGDLDGDGDTDLADLGILLADFGCTAPGPCPGDLDNDGDTDLADLGILLADFGCGAP</sequence>
<proteinExistence type="predicted"/>
<protein>
    <recommendedName>
        <fullName evidence="2">ThuA-like domain-containing protein</fullName>
    </recommendedName>
</protein>
<dbReference type="GO" id="GO:0000272">
    <property type="term" value="P:polysaccharide catabolic process"/>
    <property type="evidence" value="ECO:0007669"/>
    <property type="project" value="InterPro"/>
</dbReference>
<dbReference type="Gene3D" id="3.40.50.880">
    <property type="match status" value="1"/>
</dbReference>
<dbReference type="SUPFAM" id="SSF52317">
    <property type="entry name" value="Class I glutamine amidotransferase-like"/>
    <property type="match status" value="1"/>
</dbReference>
<evidence type="ECO:0000313" key="1">
    <source>
        <dbReference type="EMBL" id="KKM97150.1"/>
    </source>
</evidence>
<dbReference type="EMBL" id="LAZR01005784">
    <property type="protein sequence ID" value="KKM97150.1"/>
    <property type="molecule type" value="Genomic_DNA"/>
</dbReference>
<organism evidence="1">
    <name type="scientific">marine sediment metagenome</name>
    <dbReference type="NCBI Taxonomy" id="412755"/>
    <lineage>
        <taxon>unclassified sequences</taxon>
        <taxon>metagenomes</taxon>
        <taxon>ecological metagenomes</taxon>
    </lineage>
</organism>